<organism evidence="1 2">
    <name type="scientific">Plutella xylostella</name>
    <name type="common">Diamondback moth</name>
    <name type="synonym">Plutella maculipennis</name>
    <dbReference type="NCBI Taxonomy" id="51655"/>
    <lineage>
        <taxon>Eukaryota</taxon>
        <taxon>Metazoa</taxon>
        <taxon>Ecdysozoa</taxon>
        <taxon>Arthropoda</taxon>
        <taxon>Hexapoda</taxon>
        <taxon>Insecta</taxon>
        <taxon>Pterygota</taxon>
        <taxon>Neoptera</taxon>
        <taxon>Endopterygota</taxon>
        <taxon>Lepidoptera</taxon>
        <taxon>Glossata</taxon>
        <taxon>Ditrysia</taxon>
        <taxon>Yponomeutoidea</taxon>
        <taxon>Plutellidae</taxon>
        <taxon>Plutella</taxon>
    </lineage>
</organism>
<evidence type="ECO:0000313" key="2">
    <source>
        <dbReference type="Proteomes" id="UP000823941"/>
    </source>
</evidence>
<dbReference type="EMBL" id="JAHIBW010000021">
    <property type="protein sequence ID" value="KAG7300536.1"/>
    <property type="molecule type" value="Genomic_DNA"/>
</dbReference>
<sequence length="139" mass="15243">MSNEHPEATTVGETHQASGKLEADVGAYLDQQLASVAPGLVPTRDPQARRPLRAEVMAIRAELRHATQQTLAVRRTALKKLLLADFLKEDYIAEHTRGASAAPLTEDSIGKDFPLLWCEPRRPRARPAVLPAATTHPPR</sequence>
<keyword evidence="2" id="KW-1185">Reference proteome</keyword>
<gene>
    <name evidence="1" type="ORF">JYU34_016175</name>
</gene>
<dbReference type="Proteomes" id="UP000823941">
    <property type="component" value="Chromosome 21"/>
</dbReference>
<protein>
    <submittedName>
        <fullName evidence="1">Uncharacterized protein</fullName>
    </submittedName>
</protein>
<proteinExistence type="predicted"/>
<name>A0ABQ7Q5M4_PLUXY</name>
<accession>A0ABQ7Q5M4</accession>
<reference evidence="1 2" key="1">
    <citation type="submission" date="2021-06" db="EMBL/GenBank/DDBJ databases">
        <title>A haploid diamondback moth (Plutella xylostella L.) genome assembly resolves 31 chromosomes and identifies a diamide resistance mutation.</title>
        <authorList>
            <person name="Ward C.M."/>
            <person name="Perry K.D."/>
            <person name="Baker G."/>
            <person name="Powis K."/>
            <person name="Heckel D.G."/>
            <person name="Baxter S.W."/>
        </authorList>
    </citation>
    <scope>NUCLEOTIDE SEQUENCE [LARGE SCALE GENOMIC DNA]</scope>
    <source>
        <strain evidence="1 2">LV</strain>
        <tissue evidence="1">Single pupa</tissue>
    </source>
</reference>
<evidence type="ECO:0000313" key="1">
    <source>
        <dbReference type="EMBL" id="KAG7300536.1"/>
    </source>
</evidence>
<comment type="caution">
    <text evidence="1">The sequence shown here is derived from an EMBL/GenBank/DDBJ whole genome shotgun (WGS) entry which is preliminary data.</text>
</comment>